<dbReference type="Pfam" id="PF21413">
    <property type="entry name" value="SHQ1-like_CS"/>
    <property type="match status" value="1"/>
</dbReference>
<dbReference type="GO" id="GO:0005654">
    <property type="term" value="C:nucleoplasm"/>
    <property type="evidence" value="ECO:0007669"/>
    <property type="project" value="TreeGrafter"/>
</dbReference>
<dbReference type="InterPro" id="IPR039742">
    <property type="entry name" value="Shq1"/>
</dbReference>
<dbReference type="OrthoDB" id="73639at2759"/>
<evidence type="ECO:0000256" key="2">
    <source>
        <dbReference type="ARBA" id="ARBA00013750"/>
    </source>
</evidence>
<feature type="region of interest" description="Disordered" evidence="3">
    <location>
        <begin position="411"/>
        <end position="471"/>
    </location>
</feature>
<reference evidence="5" key="1">
    <citation type="submission" date="2021-11" db="EMBL/GenBank/DDBJ databases">
        <authorList>
            <person name="Schell T."/>
        </authorList>
    </citation>
    <scope>NUCLEOTIDE SEQUENCE</scope>
    <source>
        <strain evidence="5">M5</strain>
    </source>
</reference>
<dbReference type="InterPro" id="IPR007009">
    <property type="entry name" value="Shq1_C"/>
</dbReference>
<dbReference type="SUPFAM" id="SSF49764">
    <property type="entry name" value="HSP20-like chaperones"/>
    <property type="match status" value="1"/>
</dbReference>
<feature type="compositionally biased region" description="Acidic residues" evidence="3">
    <location>
        <begin position="457"/>
        <end position="471"/>
    </location>
</feature>
<evidence type="ECO:0000313" key="5">
    <source>
        <dbReference type="EMBL" id="CAH0103215.1"/>
    </source>
</evidence>
<dbReference type="AlphaFoldDB" id="A0A8J2W360"/>
<protein>
    <recommendedName>
        <fullName evidence="2">Protein SHQ1 homolog</fullName>
    </recommendedName>
</protein>
<accession>A0A8J2W360</accession>
<dbReference type="Pfam" id="PF04925">
    <property type="entry name" value="SHQ1"/>
    <property type="match status" value="1"/>
</dbReference>
<dbReference type="PANTHER" id="PTHR12967">
    <property type="entry name" value="PROTEIN SHQ1 HOMOLOG"/>
    <property type="match status" value="1"/>
</dbReference>
<evidence type="ECO:0000313" key="6">
    <source>
        <dbReference type="Proteomes" id="UP000789390"/>
    </source>
</evidence>
<dbReference type="InterPro" id="IPR007052">
    <property type="entry name" value="CS_dom"/>
</dbReference>
<feature type="domain" description="CS" evidence="4">
    <location>
        <begin position="1"/>
        <end position="89"/>
    </location>
</feature>
<dbReference type="EMBL" id="CAKKLH010000104">
    <property type="protein sequence ID" value="CAH0103215.1"/>
    <property type="molecule type" value="Genomic_DNA"/>
</dbReference>
<organism evidence="5 6">
    <name type="scientific">Daphnia galeata</name>
    <dbReference type="NCBI Taxonomy" id="27404"/>
    <lineage>
        <taxon>Eukaryota</taxon>
        <taxon>Metazoa</taxon>
        <taxon>Ecdysozoa</taxon>
        <taxon>Arthropoda</taxon>
        <taxon>Crustacea</taxon>
        <taxon>Branchiopoda</taxon>
        <taxon>Diplostraca</taxon>
        <taxon>Cladocera</taxon>
        <taxon>Anomopoda</taxon>
        <taxon>Daphniidae</taxon>
        <taxon>Daphnia</taxon>
    </lineage>
</organism>
<gene>
    <name evidence="5" type="ORF">DGAL_LOCUS5749</name>
</gene>
<feature type="compositionally biased region" description="Acidic residues" evidence="3">
    <location>
        <begin position="413"/>
        <end position="422"/>
    </location>
</feature>
<dbReference type="InterPro" id="IPR048696">
    <property type="entry name" value="SHQ1-like_CS"/>
</dbReference>
<dbReference type="Gene3D" id="2.60.40.790">
    <property type="match status" value="1"/>
</dbReference>
<dbReference type="PANTHER" id="PTHR12967:SF0">
    <property type="entry name" value="PROTEIN SHQ1 HOMOLOG"/>
    <property type="match status" value="1"/>
</dbReference>
<evidence type="ECO:0000259" key="4">
    <source>
        <dbReference type="PROSITE" id="PS51203"/>
    </source>
</evidence>
<dbReference type="GO" id="GO:0005737">
    <property type="term" value="C:cytoplasm"/>
    <property type="evidence" value="ECO:0007669"/>
    <property type="project" value="TreeGrafter"/>
</dbReference>
<sequence length="471" mass="53557">MITPRFNLSQDENCLFVTIHAPFSKVSDAEIFMDGTDFRFHSNPYYVRLNLPGEIIENDAAKAHFDADTNEFKITCPKVVRGTHFQGLDMLTSLLEPKGKRSVDSKGIEVLDETCSEEDSSESDFDWFLDQKIVEESNSPSNGAKYGFGLKHSGLFATLAEELHQVVDVKNPDNQSASDRRIERLEQEKREFNPEHYLADFFQTDMIDPVIEYKPSSRIGEEWTEAETSLLKSFNNKEYLLDHDQLQSTYLGLVDILLAYCYDMRTTMSDPSVESAWAIAKISGTLSWLEIFTSIRQVVDCFLRRSLCFPLFRNFKLSIKAIEDASNILKEGRTSVLRCFLQIYQLFNKSDPRYLLNQLYIRDYCIWIQKSNDETLASLSQSLKSMDLTKEDVTLNLVDLERAAINLMCNSDDSSDESDLEEQMAHLSLKKKSAPSAMPTDLQVAAEAARMSSPSESDLDSDDDSSAEESD</sequence>
<comment type="caution">
    <text evidence="5">The sequence shown here is derived from an EMBL/GenBank/DDBJ whole genome shotgun (WGS) entry which is preliminary data.</text>
</comment>
<dbReference type="Proteomes" id="UP000789390">
    <property type="component" value="Unassembled WGS sequence"/>
</dbReference>
<dbReference type="InterPro" id="IPR008978">
    <property type="entry name" value="HSP20-like_chaperone"/>
</dbReference>
<comment type="similarity">
    <text evidence="1">Belongs to the SHQ1 family.</text>
</comment>
<dbReference type="GO" id="GO:0000493">
    <property type="term" value="P:box H/ACA snoRNP assembly"/>
    <property type="evidence" value="ECO:0007669"/>
    <property type="project" value="InterPro"/>
</dbReference>
<keyword evidence="6" id="KW-1185">Reference proteome</keyword>
<evidence type="ECO:0000256" key="3">
    <source>
        <dbReference type="SAM" id="MobiDB-lite"/>
    </source>
</evidence>
<evidence type="ECO:0000256" key="1">
    <source>
        <dbReference type="ARBA" id="ARBA00005607"/>
    </source>
</evidence>
<dbReference type="GO" id="GO:0051082">
    <property type="term" value="F:unfolded protein binding"/>
    <property type="evidence" value="ECO:0007669"/>
    <property type="project" value="TreeGrafter"/>
</dbReference>
<name>A0A8J2W360_9CRUS</name>
<dbReference type="PROSITE" id="PS51203">
    <property type="entry name" value="CS"/>
    <property type="match status" value="1"/>
</dbReference>
<proteinExistence type="inferred from homology"/>